<reference evidence="6" key="1">
    <citation type="submission" date="2021-09" db="EMBL/GenBank/DDBJ databases">
        <authorList>
            <consortium name="AG Swart"/>
            <person name="Singh M."/>
            <person name="Singh A."/>
            <person name="Seah K."/>
            <person name="Emmerich C."/>
        </authorList>
    </citation>
    <scope>NUCLEOTIDE SEQUENCE</scope>
    <source>
        <strain evidence="6">ATCC30299</strain>
    </source>
</reference>
<accession>A0AAU9J527</accession>
<gene>
    <name evidence="6" type="ORF">BSTOLATCC_MIC14523</name>
</gene>
<dbReference type="InterPro" id="IPR059112">
    <property type="entry name" value="CysZ/EI24"/>
</dbReference>
<proteinExistence type="predicted"/>
<evidence type="ECO:0000256" key="3">
    <source>
        <dbReference type="ARBA" id="ARBA00022989"/>
    </source>
</evidence>
<dbReference type="EMBL" id="CAJZBQ010000014">
    <property type="protein sequence ID" value="CAG9315774.1"/>
    <property type="molecule type" value="Genomic_DNA"/>
</dbReference>
<evidence type="ECO:0000313" key="7">
    <source>
        <dbReference type="Proteomes" id="UP001162131"/>
    </source>
</evidence>
<dbReference type="GO" id="GO:0016020">
    <property type="term" value="C:membrane"/>
    <property type="evidence" value="ECO:0007669"/>
    <property type="project" value="UniProtKB-SubCell"/>
</dbReference>
<keyword evidence="2 5" id="KW-0812">Transmembrane</keyword>
<keyword evidence="4 5" id="KW-0472">Membrane</keyword>
<keyword evidence="3 5" id="KW-1133">Transmembrane helix</keyword>
<keyword evidence="7" id="KW-1185">Reference proteome</keyword>
<name>A0AAU9J527_9CILI</name>
<dbReference type="Proteomes" id="UP001162131">
    <property type="component" value="Unassembled WGS sequence"/>
</dbReference>
<evidence type="ECO:0000256" key="4">
    <source>
        <dbReference type="ARBA" id="ARBA00023136"/>
    </source>
</evidence>
<dbReference type="AlphaFoldDB" id="A0AAU9J527"/>
<organism evidence="6 7">
    <name type="scientific">Blepharisma stoltei</name>
    <dbReference type="NCBI Taxonomy" id="1481888"/>
    <lineage>
        <taxon>Eukaryota</taxon>
        <taxon>Sar</taxon>
        <taxon>Alveolata</taxon>
        <taxon>Ciliophora</taxon>
        <taxon>Postciliodesmatophora</taxon>
        <taxon>Heterotrichea</taxon>
        <taxon>Heterotrichida</taxon>
        <taxon>Blepharismidae</taxon>
        <taxon>Blepharisma</taxon>
    </lineage>
</organism>
<protein>
    <recommendedName>
        <fullName evidence="8">Etoposide-induced protein 2.4</fullName>
    </recommendedName>
</protein>
<evidence type="ECO:0000256" key="2">
    <source>
        <dbReference type="ARBA" id="ARBA00022692"/>
    </source>
</evidence>
<dbReference type="PANTHER" id="PTHR21389">
    <property type="entry name" value="P53 INDUCED PROTEIN"/>
    <property type="match status" value="1"/>
</dbReference>
<dbReference type="Pfam" id="PF07264">
    <property type="entry name" value="EI24"/>
    <property type="match status" value="1"/>
</dbReference>
<evidence type="ECO:0000256" key="1">
    <source>
        <dbReference type="ARBA" id="ARBA00004141"/>
    </source>
</evidence>
<comment type="subcellular location">
    <subcellularLocation>
        <location evidence="1">Membrane</location>
        <topology evidence="1">Multi-pass membrane protein</topology>
    </subcellularLocation>
</comment>
<dbReference type="GO" id="GO:0016236">
    <property type="term" value="P:macroautophagy"/>
    <property type="evidence" value="ECO:0007669"/>
    <property type="project" value="TreeGrafter"/>
</dbReference>
<feature type="transmembrane region" description="Helical" evidence="5">
    <location>
        <begin position="33"/>
        <end position="54"/>
    </location>
</feature>
<evidence type="ECO:0008006" key="8">
    <source>
        <dbReference type="Google" id="ProtNLM"/>
    </source>
</evidence>
<evidence type="ECO:0000313" key="6">
    <source>
        <dbReference type="EMBL" id="CAG9315774.1"/>
    </source>
</evidence>
<dbReference type="GO" id="GO:0005783">
    <property type="term" value="C:endoplasmic reticulum"/>
    <property type="evidence" value="ECO:0007669"/>
    <property type="project" value="TreeGrafter"/>
</dbReference>
<dbReference type="PANTHER" id="PTHR21389:SF0">
    <property type="entry name" value="ETOPOSIDE-INDUCED PROTEIN 2.4 HOMOLOG"/>
    <property type="match status" value="1"/>
</dbReference>
<feature type="transmembrane region" description="Helical" evidence="5">
    <location>
        <begin position="74"/>
        <end position="98"/>
    </location>
</feature>
<sequence>MWAKEIFLGTKDSLNYFQAAKILMRSKDIHKPLILSICWTGFVFLGSLLCFSLILDPLLQIYPRIERLFTIFYYILWLFPLYFICFILNTFCYADIALSAFQQIHGQPKATALSISRRIAYEAHRGLIIGIYVMEVTFISLLPFSEILDLFLLSWLYSFYCFEYRWALEGKTINREISIIEHNSFYYFGFGLPFALITFWFPGLMGNGLWLLIFPVFMVTALISKPPSEKHTVRIPLFKFAHRVSSTLEVFLLKK</sequence>
<evidence type="ECO:0000256" key="5">
    <source>
        <dbReference type="SAM" id="Phobius"/>
    </source>
</evidence>
<feature type="transmembrane region" description="Helical" evidence="5">
    <location>
        <begin position="119"/>
        <end position="141"/>
    </location>
</feature>
<comment type="caution">
    <text evidence="6">The sequence shown here is derived from an EMBL/GenBank/DDBJ whole genome shotgun (WGS) entry which is preliminary data.</text>
</comment>